<dbReference type="OrthoDB" id="44105at2157"/>
<dbReference type="PANTHER" id="PTHR43376">
    <property type="entry name" value="OLIGOPEPTIDE TRANSPORT SYSTEM PERMEASE PROTEIN"/>
    <property type="match status" value="1"/>
</dbReference>
<dbReference type="EMBL" id="LMVP01000024">
    <property type="protein sequence ID" value="PAV14160.1"/>
    <property type="molecule type" value="Genomic_DNA"/>
</dbReference>
<dbReference type="SUPFAM" id="SSF161098">
    <property type="entry name" value="MetI-like"/>
    <property type="match status" value="1"/>
</dbReference>
<name>A0A2A2HY34_9EURY</name>
<dbReference type="InterPro" id="IPR000515">
    <property type="entry name" value="MetI-like"/>
</dbReference>
<evidence type="ECO:0000259" key="8">
    <source>
        <dbReference type="PROSITE" id="PS50928"/>
    </source>
</evidence>
<keyword evidence="10" id="KW-1185">Reference proteome</keyword>
<feature type="domain" description="ABC transmembrane type-1" evidence="8">
    <location>
        <begin position="96"/>
        <end position="300"/>
    </location>
</feature>
<accession>A0A2A2HY34</accession>
<evidence type="ECO:0000256" key="5">
    <source>
        <dbReference type="ARBA" id="ARBA00022989"/>
    </source>
</evidence>
<feature type="transmembrane region" description="Helical" evidence="7">
    <location>
        <begin position="281"/>
        <end position="307"/>
    </location>
</feature>
<feature type="transmembrane region" description="Helical" evidence="7">
    <location>
        <begin position="239"/>
        <end position="261"/>
    </location>
</feature>
<dbReference type="GO" id="GO:0005886">
    <property type="term" value="C:plasma membrane"/>
    <property type="evidence" value="ECO:0007669"/>
    <property type="project" value="UniProtKB-SubCell"/>
</dbReference>
<dbReference type="AlphaFoldDB" id="A0A2A2HY34"/>
<comment type="subcellular location">
    <subcellularLocation>
        <location evidence="1 7">Cell membrane</location>
        <topology evidence="1 7">Multi-pass membrane protein</topology>
    </subcellularLocation>
</comment>
<proteinExistence type="inferred from homology"/>
<feature type="transmembrane region" description="Helical" evidence="7">
    <location>
        <begin position="100"/>
        <end position="123"/>
    </location>
</feature>
<dbReference type="Pfam" id="PF19300">
    <property type="entry name" value="BPD_transp_1_N"/>
    <property type="match status" value="1"/>
</dbReference>
<keyword evidence="2 7" id="KW-0813">Transport</keyword>
<evidence type="ECO:0000256" key="1">
    <source>
        <dbReference type="ARBA" id="ARBA00004651"/>
    </source>
</evidence>
<dbReference type="InterPro" id="IPR035906">
    <property type="entry name" value="MetI-like_sf"/>
</dbReference>
<gene>
    <name evidence="9" type="ORF">ASJ81_02555</name>
</gene>
<dbReference type="PROSITE" id="PS50928">
    <property type="entry name" value="ABC_TM1"/>
    <property type="match status" value="1"/>
</dbReference>
<keyword evidence="4 7" id="KW-0812">Transmembrane</keyword>
<comment type="similarity">
    <text evidence="7">Belongs to the binding-protein-dependent transport system permease family.</text>
</comment>
<keyword evidence="6 7" id="KW-0472">Membrane</keyword>
<sequence length="320" mass="35833">MSEIARKVTRYFTSLVLIIIINFILPRLMPGDPVKNLIGEDAYVSEEVMEELRAELGLNLPFSEQFISYTSNLLHFDLGYSYHLHAPVAEILLNKMSWTLIFVGVSVVIGTLLGCFLGALAGWKPERKASHFTSFTFVVLSCIPPYFLALLTLYIFSFKLGLFPSKGFYDTPEIGSVLHHLFLPVCVMSVFSASRNFLVMRGSVIQEKEQLYALYARAKGLYNTDILFRHIIKNASLPIITLLALDFGFLFSGALFIEIIFSLNGMGVMIYNAIMGKDYPLLQGAFLVIAFTALLANMFADLLYILIDPRVRGGSMDESV</sequence>
<keyword evidence="3" id="KW-1003">Cell membrane</keyword>
<dbReference type="GO" id="GO:0055085">
    <property type="term" value="P:transmembrane transport"/>
    <property type="evidence" value="ECO:0007669"/>
    <property type="project" value="InterPro"/>
</dbReference>
<evidence type="ECO:0000256" key="6">
    <source>
        <dbReference type="ARBA" id="ARBA00023136"/>
    </source>
</evidence>
<comment type="caution">
    <text evidence="9">The sequence shown here is derived from an EMBL/GenBank/DDBJ whole genome shotgun (WGS) entry which is preliminary data.</text>
</comment>
<evidence type="ECO:0000313" key="9">
    <source>
        <dbReference type="EMBL" id="PAV14160.1"/>
    </source>
</evidence>
<keyword evidence="5 7" id="KW-1133">Transmembrane helix</keyword>
<feature type="transmembrane region" description="Helical" evidence="7">
    <location>
        <begin position="12"/>
        <end position="29"/>
    </location>
</feature>
<dbReference type="PANTHER" id="PTHR43376:SF1">
    <property type="entry name" value="OLIGOPEPTIDE TRANSPORT SYSTEM PERMEASE PROTEIN"/>
    <property type="match status" value="1"/>
</dbReference>
<feature type="transmembrane region" description="Helical" evidence="7">
    <location>
        <begin position="177"/>
        <end position="198"/>
    </location>
</feature>
<dbReference type="Proteomes" id="UP000218164">
    <property type="component" value="Unassembled WGS sequence"/>
</dbReference>
<evidence type="ECO:0000256" key="2">
    <source>
        <dbReference type="ARBA" id="ARBA00022448"/>
    </source>
</evidence>
<feature type="transmembrane region" description="Helical" evidence="7">
    <location>
        <begin position="135"/>
        <end position="157"/>
    </location>
</feature>
<evidence type="ECO:0000256" key="7">
    <source>
        <dbReference type="RuleBase" id="RU363032"/>
    </source>
</evidence>
<dbReference type="Pfam" id="PF00528">
    <property type="entry name" value="BPD_transp_1"/>
    <property type="match status" value="1"/>
</dbReference>
<dbReference type="InterPro" id="IPR045621">
    <property type="entry name" value="BPD_transp_1_N"/>
</dbReference>
<dbReference type="Gene3D" id="1.10.3720.10">
    <property type="entry name" value="MetI-like"/>
    <property type="match status" value="1"/>
</dbReference>
<dbReference type="RefSeq" id="WP_095643051.1">
    <property type="nucleotide sequence ID" value="NZ_LMVP01000024.1"/>
</dbReference>
<evidence type="ECO:0000256" key="3">
    <source>
        <dbReference type="ARBA" id="ARBA00022475"/>
    </source>
</evidence>
<evidence type="ECO:0000313" key="10">
    <source>
        <dbReference type="Proteomes" id="UP000218164"/>
    </source>
</evidence>
<reference evidence="9 10" key="1">
    <citation type="journal article" date="2017" name="BMC Genomics">
        <title>Genomic analysis of methanogenic archaea reveals a shift towards energy conservation.</title>
        <authorList>
            <person name="Gilmore S.P."/>
            <person name="Henske J.K."/>
            <person name="Sexton J.A."/>
            <person name="Solomon K.V."/>
            <person name="Seppala S."/>
            <person name="Yoo J.I."/>
            <person name="Huyett L.M."/>
            <person name="Pressman A."/>
            <person name="Cogan J.Z."/>
            <person name="Kivenson V."/>
            <person name="Peng X."/>
            <person name="Tan Y."/>
            <person name="Valentine D.L."/>
            <person name="O'Malley M.A."/>
        </authorList>
    </citation>
    <scope>NUCLEOTIDE SEQUENCE [LARGE SCALE GENOMIC DNA]</scope>
    <source>
        <strain evidence="9 10">MC-15</strain>
    </source>
</reference>
<protein>
    <submittedName>
        <fullName evidence="9">Peptide ABC transporter permease</fullName>
    </submittedName>
</protein>
<evidence type="ECO:0000256" key="4">
    <source>
        <dbReference type="ARBA" id="ARBA00022692"/>
    </source>
</evidence>
<dbReference type="CDD" id="cd06261">
    <property type="entry name" value="TM_PBP2"/>
    <property type="match status" value="1"/>
</dbReference>
<organism evidence="9 10">
    <name type="scientific">Methanosarcina spelaei</name>
    <dbReference type="NCBI Taxonomy" id="1036679"/>
    <lineage>
        <taxon>Archaea</taxon>
        <taxon>Methanobacteriati</taxon>
        <taxon>Methanobacteriota</taxon>
        <taxon>Stenosarchaea group</taxon>
        <taxon>Methanomicrobia</taxon>
        <taxon>Methanosarcinales</taxon>
        <taxon>Methanosarcinaceae</taxon>
        <taxon>Methanosarcina</taxon>
    </lineage>
</organism>